<dbReference type="Proteomes" id="UP000182977">
    <property type="component" value="Chromosome I"/>
</dbReference>
<keyword evidence="2" id="KW-0472">Membrane</keyword>
<dbReference type="InterPro" id="IPR012338">
    <property type="entry name" value="Beta-lactam/transpept-like"/>
</dbReference>
<dbReference type="OrthoDB" id="9809635at2"/>
<comment type="subcellular location">
    <subcellularLocation>
        <location evidence="1">Membrane</location>
    </subcellularLocation>
</comment>
<dbReference type="SUPFAM" id="SSF56601">
    <property type="entry name" value="beta-lactamase/transpeptidase-like"/>
    <property type="match status" value="1"/>
</dbReference>
<evidence type="ECO:0000259" key="3">
    <source>
        <dbReference type="Pfam" id="PF00144"/>
    </source>
</evidence>
<evidence type="ECO:0000256" key="2">
    <source>
        <dbReference type="ARBA" id="ARBA00023136"/>
    </source>
</evidence>
<evidence type="ECO:0000256" key="1">
    <source>
        <dbReference type="ARBA" id="ARBA00004370"/>
    </source>
</evidence>
<dbReference type="PANTHER" id="PTHR46825:SF11">
    <property type="entry name" value="PENICILLIN-BINDING PROTEIN 4"/>
    <property type="match status" value="1"/>
</dbReference>
<organism evidence="4 5">
    <name type="scientific">Jiangella alkaliphila</name>
    <dbReference type="NCBI Taxonomy" id="419479"/>
    <lineage>
        <taxon>Bacteria</taxon>
        <taxon>Bacillati</taxon>
        <taxon>Actinomycetota</taxon>
        <taxon>Actinomycetes</taxon>
        <taxon>Jiangellales</taxon>
        <taxon>Jiangellaceae</taxon>
        <taxon>Jiangella</taxon>
    </lineage>
</organism>
<dbReference type="PANTHER" id="PTHR46825">
    <property type="entry name" value="D-ALANYL-D-ALANINE-CARBOXYPEPTIDASE/ENDOPEPTIDASE AMPH"/>
    <property type="match status" value="1"/>
</dbReference>
<dbReference type="STRING" id="419479.SAMN04488563_6115"/>
<dbReference type="GO" id="GO:0016020">
    <property type="term" value="C:membrane"/>
    <property type="evidence" value="ECO:0007669"/>
    <property type="project" value="UniProtKB-SubCell"/>
</dbReference>
<evidence type="ECO:0000313" key="5">
    <source>
        <dbReference type="Proteomes" id="UP000182977"/>
    </source>
</evidence>
<name>A0A1H2LGB3_9ACTN</name>
<dbReference type="EMBL" id="LT629791">
    <property type="protein sequence ID" value="SDU80083.1"/>
    <property type="molecule type" value="Genomic_DNA"/>
</dbReference>
<accession>A0A1H2LGB3</accession>
<dbReference type="AlphaFoldDB" id="A0A1H2LGB3"/>
<feature type="domain" description="Beta-lactamase-related" evidence="3">
    <location>
        <begin position="6"/>
        <end position="321"/>
    </location>
</feature>
<dbReference type="RefSeq" id="WP_046771724.1">
    <property type="nucleotide sequence ID" value="NZ_LBMC01000046.1"/>
</dbReference>
<dbReference type="InterPro" id="IPR050491">
    <property type="entry name" value="AmpC-like"/>
</dbReference>
<protein>
    <submittedName>
        <fullName evidence="4">CubicO group peptidase, beta-lactamase class C family</fullName>
    </submittedName>
</protein>
<sequence>MVITDELLDDAAAGASFSGVVTVDVGDRREMERCYGYAHRALEVPNTAATRFAVASGSKAFTALAVLRLAEQGLLKLGDPVRPLLGADLPLIDDAVTFEHLLTHTSGIGDYLDEEADWDAADYVLPVPVHTLAETEAFVPVLDGYPQAFPPGERFAYCNGGYVVLALLAERVGGRGFHEQVEREVCDLAGLPSTRFLRSDELPGDAALGYLQESGDRTNVLHLPVRGTGDGGIYTTAGDLHTFWQALTAGRIVSEATVAAMTRPRHDVPAEGLRYGLGLWLHRTGPALVIEGYDAGVSFRSTHDPRTRTTATVVGNTSEGAWPVVRALAPFFD</sequence>
<dbReference type="Gene3D" id="3.40.710.10">
    <property type="entry name" value="DD-peptidase/beta-lactamase superfamily"/>
    <property type="match status" value="1"/>
</dbReference>
<dbReference type="Pfam" id="PF00144">
    <property type="entry name" value="Beta-lactamase"/>
    <property type="match status" value="1"/>
</dbReference>
<dbReference type="InterPro" id="IPR001466">
    <property type="entry name" value="Beta-lactam-related"/>
</dbReference>
<gene>
    <name evidence="4" type="ORF">SAMN04488563_6115</name>
</gene>
<proteinExistence type="predicted"/>
<evidence type="ECO:0000313" key="4">
    <source>
        <dbReference type="EMBL" id="SDU80083.1"/>
    </source>
</evidence>
<keyword evidence="5" id="KW-1185">Reference proteome</keyword>
<reference evidence="5" key="1">
    <citation type="submission" date="2016-10" db="EMBL/GenBank/DDBJ databases">
        <authorList>
            <person name="Varghese N."/>
            <person name="Submissions S."/>
        </authorList>
    </citation>
    <scope>NUCLEOTIDE SEQUENCE [LARGE SCALE GENOMIC DNA]</scope>
    <source>
        <strain evidence="5">DSM 45079</strain>
    </source>
</reference>